<evidence type="ECO:0000313" key="1">
    <source>
        <dbReference type="EMBL" id="KKL07317.1"/>
    </source>
</evidence>
<comment type="caution">
    <text evidence="1">The sequence shown here is derived from an EMBL/GenBank/DDBJ whole genome shotgun (WGS) entry which is preliminary data.</text>
</comment>
<protein>
    <submittedName>
        <fullName evidence="1">Uncharacterized protein</fullName>
    </submittedName>
</protein>
<gene>
    <name evidence="1" type="ORF">LCGC14_2587210</name>
</gene>
<reference evidence="1" key="1">
    <citation type="journal article" date="2015" name="Nature">
        <title>Complex archaea that bridge the gap between prokaryotes and eukaryotes.</title>
        <authorList>
            <person name="Spang A."/>
            <person name="Saw J.H."/>
            <person name="Jorgensen S.L."/>
            <person name="Zaremba-Niedzwiedzka K."/>
            <person name="Martijn J."/>
            <person name="Lind A.E."/>
            <person name="van Eijk R."/>
            <person name="Schleper C."/>
            <person name="Guy L."/>
            <person name="Ettema T.J."/>
        </authorList>
    </citation>
    <scope>NUCLEOTIDE SEQUENCE</scope>
</reference>
<dbReference type="EMBL" id="LAZR01043340">
    <property type="protein sequence ID" value="KKL07317.1"/>
    <property type="molecule type" value="Genomic_DNA"/>
</dbReference>
<organism evidence="1">
    <name type="scientific">marine sediment metagenome</name>
    <dbReference type="NCBI Taxonomy" id="412755"/>
    <lineage>
        <taxon>unclassified sequences</taxon>
        <taxon>metagenomes</taxon>
        <taxon>ecological metagenomes</taxon>
    </lineage>
</organism>
<sequence>MKITRNTITGKRPLHELKQGQVFEFHRRIYMKTSLEGPKDIMHIALNNGDIIEISKEVMVRVMRANLKVSY</sequence>
<dbReference type="AlphaFoldDB" id="A0A0F9B0N8"/>
<accession>A0A0F9B0N8</accession>
<name>A0A0F9B0N8_9ZZZZ</name>
<proteinExistence type="predicted"/>